<feature type="compositionally biased region" description="Gly residues" evidence="2">
    <location>
        <begin position="1833"/>
        <end position="1842"/>
    </location>
</feature>
<dbReference type="OrthoDB" id="541928at2759"/>
<name>A0A836C5F4_9CHLO</name>
<feature type="compositionally biased region" description="Low complexity" evidence="2">
    <location>
        <begin position="1843"/>
        <end position="1859"/>
    </location>
</feature>
<feature type="compositionally biased region" description="Polar residues" evidence="2">
    <location>
        <begin position="579"/>
        <end position="596"/>
    </location>
</feature>
<feature type="coiled-coil region" evidence="1">
    <location>
        <begin position="1224"/>
        <end position="1595"/>
    </location>
</feature>
<accession>A0A836C5F4</accession>
<keyword evidence="1" id="KW-0175">Coiled coil</keyword>
<feature type="compositionally biased region" description="Low complexity" evidence="2">
    <location>
        <begin position="1665"/>
        <end position="1682"/>
    </location>
</feature>
<evidence type="ECO:0000313" key="4">
    <source>
        <dbReference type="Proteomes" id="UP000612055"/>
    </source>
</evidence>
<feature type="coiled-coil region" evidence="1">
    <location>
        <begin position="792"/>
        <end position="868"/>
    </location>
</feature>
<feature type="region of interest" description="Disordered" evidence="2">
    <location>
        <begin position="908"/>
        <end position="943"/>
    </location>
</feature>
<feature type="region of interest" description="Disordered" evidence="2">
    <location>
        <begin position="1873"/>
        <end position="1924"/>
    </location>
</feature>
<comment type="caution">
    <text evidence="3">The sequence shown here is derived from an EMBL/GenBank/DDBJ whole genome shotgun (WGS) entry which is preliminary data.</text>
</comment>
<feature type="compositionally biased region" description="Gly residues" evidence="2">
    <location>
        <begin position="1743"/>
        <end position="1766"/>
    </location>
</feature>
<feature type="region of interest" description="Disordered" evidence="2">
    <location>
        <begin position="1832"/>
        <end position="1860"/>
    </location>
</feature>
<dbReference type="EMBL" id="JAEHOE010000005">
    <property type="protein sequence ID" value="KAG2499779.1"/>
    <property type="molecule type" value="Genomic_DNA"/>
</dbReference>
<feature type="compositionally biased region" description="Gly residues" evidence="2">
    <location>
        <begin position="988"/>
        <end position="998"/>
    </location>
</feature>
<organism evidence="3 4">
    <name type="scientific">Edaphochlamys debaryana</name>
    <dbReference type="NCBI Taxonomy" id="47281"/>
    <lineage>
        <taxon>Eukaryota</taxon>
        <taxon>Viridiplantae</taxon>
        <taxon>Chlorophyta</taxon>
        <taxon>core chlorophytes</taxon>
        <taxon>Chlorophyceae</taxon>
        <taxon>CS clade</taxon>
        <taxon>Chlamydomonadales</taxon>
        <taxon>Chlamydomonadales incertae sedis</taxon>
        <taxon>Edaphochlamys</taxon>
    </lineage>
</organism>
<keyword evidence="4" id="KW-1185">Reference proteome</keyword>
<feature type="coiled-coil region" evidence="1">
    <location>
        <begin position="604"/>
        <end position="694"/>
    </location>
</feature>
<dbReference type="Proteomes" id="UP000612055">
    <property type="component" value="Unassembled WGS sequence"/>
</dbReference>
<feature type="region of interest" description="Disordered" evidence="2">
    <location>
        <begin position="328"/>
        <end position="366"/>
    </location>
</feature>
<reference evidence="3" key="1">
    <citation type="journal article" date="2020" name="bioRxiv">
        <title>Comparative genomics of Chlamydomonas.</title>
        <authorList>
            <person name="Craig R.J."/>
            <person name="Hasan A.R."/>
            <person name="Ness R.W."/>
            <person name="Keightley P.D."/>
        </authorList>
    </citation>
    <scope>NUCLEOTIDE SEQUENCE</scope>
    <source>
        <strain evidence="3">CCAP 11/70</strain>
    </source>
</reference>
<feature type="region of interest" description="Disordered" evidence="2">
    <location>
        <begin position="476"/>
        <end position="604"/>
    </location>
</feature>
<feature type="region of interest" description="Disordered" evidence="2">
    <location>
        <begin position="1072"/>
        <end position="1125"/>
    </location>
</feature>
<proteinExistence type="predicted"/>
<feature type="compositionally biased region" description="Acidic residues" evidence="2">
    <location>
        <begin position="1108"/>
        <end position="1117"/>
    </location>
</feature>
<feature type="compositionally biased region" description="Low complexity" evidence="2">
    <location>
        <begin position="1603"/>
        <end position="1637"/>
    </location>
</feature>
<evidence type="ECO:0000256" key="1">
    <source>
        <dbReference type="SAM" id="Coils"/>
    </source>
</evidence>
<feature type="region of interest" description="Disordered" evidence="2">
    <location>
        <begin position="1658"/>
        <end position="1692"/>
    </location>
</feature>
<feature type="compositionally biased region" description="Low complexity" evidence="2">
    <location>
        <begin position="1087"/>
        <end position="1107"/>
    </location>
</feature>
<sequence length="2165" mass="227622">MAGPEGYDGLELELELRPSESVALAGQARERAETLLDMDTSDEFGLPAGDRPVVPKGAEDLVAYYEKQLAATQLVQHRLTKQYNQLSEEKMSLEASFQVQIATMQQQLAVVHERAQRACQEAERSQQQVHTAHQAVEEIVKTVTDLAERLDDSGATQELTRSFEAVAHSTQSTFEAITEAQHGVSVALELQMEVREACLESPLLTSATSMAAGLPRVADALKDLEEDALRLRRELHDAKSREQQMDQELQAAQRLFAGLEAEVISLQQDQAQAAAKLQMSHEELLAARAELVATKQVLTDMQSPAAESLGQGLEKLDAHLASIREFLQGLSMPPPPPPEANSGLLQEQRAAAQTPNSASVAERPTSTSSVALAQALAASRGSTVGGASVESTGSQAQAVETLSSERDALQQQLELVSANVAVLEGRLEEAAHENDRLLRQLAATEQQLLGAAAHSSDLLTRIAMLEGKLDEARASGARRGAAAGGGSSTHSGADDEQRAAAQPLQAQPPPVSVAGSVAGDDMLSPSSSTMGLHGADAVGRSGSKIPRPPADQQTSARPSENGSVTSSPGRIPKPVGSFQARSPLQASTSFGPTSPNAAAAAAHTAELEQQLEELTVHMMELEEQHRAEQEARQLAEGRAASLAEEKEMTAVLLSRLGEEQIALAEQLRDLEDAKEALDAERSQLLDRASALSSQVGDLAAERDLLVRRVAQLSAHADSLVEERDELLASQERQIGVAAAAGAAGAAAAVVVAHEAAAASVPTSRAVPLEGEHAANVAATGSARSSSAGPQDSADLGARVAQLESELAGLTAEHDAVLERAANLEGELEAMMPLLQQAADEREAALQQLEQLAEERADEAQRYSAERLELEGKLQAAIAAAAAAAAVASSGTTPRLVLDPRSRNRALRTSISQPTADEPESGPLQSAGGGSELSGSLDRIAPPSSRVLSNTLSMLSDMPLVPATHPSSGSGNFALDPTDPLDDYFAVGSGPGSRRGGNSGAAPRLPAGQLQQSSTSEEVTQLQAAVCSLLVSKAMASAQQQAEHEAELSVLKAAHEAELAQLRERHASELDELQNTPSHTGTGAGAQPPASTARRLSAARSSSRSLPDLPEEAEETEDGGVLRPEDDQLLSDHTEGLLQQISELQEQALQREEDFGAQLAALQVRHDGELSELQALHEEQLRQALEALAEQQEQEEPVTVAPVAAAPRRLALDPSPPSAEQDAEVAALQQSLVDVQDRVAQHAAELLEQQAAHERELEQARLAAQRAEAAAGLVPELEARLEQQRAGFDTELSALEQRLAVLREEAAEHQARAAELQAALDEQQALAAPPPLLRSSPAPDQEAELVQLRDQTAAYEQEVEQLRAVAASGEEAAAALTALRAQLAEQQADREVELSALNQELSSLREQAAAYQQELEQLRAVAASSEEAAAHVAALRSQLAELQADREVELSALSQELSNLREQTAAQESRSEELLARLGEEQERGSNAAELGARLAAQEQQQAAAMAELEQELEVARAQCAEREAMVTELQGLMQQVQSEKEVEEQSLQSLQRTKAWMTEEIRSLQGDLKEAQSKLQAAEAELAALKAAAAAAGTATAVASASRSAPAASKPSPLSRPSAAATPSAAAAAHISKAAPPAEEEEPTTLAAFAKRAARQSLAGKHDAAATATASGKPPPGSAAAAAERRSSAGSIDPHLDTAALRKKLCAAEAQIQTLGVQLAEAAMQAALAEARCESLEQERESGGGGGGRARSGVSGDGGPQGGVMGPLGAQQTDMMMETVALHGELDEVKGKQRVMVTKLEAVTDEMVHAVLRASLAEAQLEDLRARVADQGGLSGARGGRGSRAARLSGGGAAAASSSPFAALQSRAATVISAARRGSNSGSAAPSGSHTPPGKRASVSQPSINPDPRSERDLPPPDHLGTKTVSPLEQTCRLQTELQAVALALNELFGEDPDALEHTSRQTLSTLRPAVITALHITESMASSLQRSQLEPPSRSTPRIGTAGRPASGGGAGVPPELERARSAYRDARDVFDMLRSDAEELNSRLWRWGANLRSQLTAMELRMSRGSVTAAAPDAQAAVTRALSHKDSYLRNAESQIAELQASLQAAHARLLRRDEQVASLQDLLVQLSEQLTMFEGVIVRCEVLSADLVGKTGGVPAAVGVAE</sequence>
<protein>
    <submittedName>
        <fullName evidence="3">Uncharacterized protein</fullName>
    </submittedName>
</protein>
<feature type="coiled-coil region" evidence="1">
    <location>
        <begin position="399"/>
        <end position="447"/>
    </location>
</feature>
<feature type="coiled-coil region" evidence="1">
    <location>
        <begin position="214"/>
        <end position="269"/>
    </location>
</feature>
<feature type="region of interest" description="Disordered" evidence="2">
    <location>
        <begin position="1734"/>
        <end position="1769"/>
    </location>
</feature>
<feature type="region of interest" description="Disordered" evidence="2">
    <location>
        <begin position="1983"/>
        <end position="2017"/>
    </location>
</feature>
<feature type="compositionally biased region" description="Polar residues" evidence="2">
    <location>
        <begin position="551"/>
        <end position="568"/>
    </location>
</feature>
<evidence type="ECO:0000256" key="2">
    <source>
        <dbReference type="SAM" id="MobiDB-lite"/>
    </source>
</evidence>
<gene>
    <name evidence="3" type="ORF">HYH03_002076</name>
</gene>
<feature type="region of interest" description="Disordered" evidence="2">
    <location>
        <begin position="981"/>
        <end position="1015"/>
    </location>
</feature>
<feature type="compositionally biased region" description="Low complexity" evidence="2">
    <location>
        <begin position="1873"/>
        <end position="1889"/>
    </location>
</feature>
<dbReference type="PANTHER" id="PTHR23159:SF31">
    <property type="entry name" value="CENTROSOME-ASSOCIATED PROTEIN CEP250 ISOFORM X1"/>
    <property type="match status" value="1"/>
</dbReference>
<dbReference type="PANTHER" id="PTHR23159">
    <property type="entry name" value="CENTROSOMAL PROTEIN 2"/>
    <property type="match status" value="1"/>
</dbReference>
<feature type="compositionally biased region" description="Polar residues" evidence="2">
    <location>
        <begin position="1983"/>
        <end position="1999"/>
    </location>
</feature>
<evidence type="ECO:0000313" key="3">
    <source>
        <dbReference type="EMBL" id="KAG2499779.1"/>
    </source>
</evidence>
<feature type="region of interest" description="Disordered" evidence="2">
    <location>
        <begin position="1603"/>
        <end position="1643"/>
    </location>
</feature>